<evidence type="ECO:0000259" key="1">
    <source>
        <dbReference type="Pfam" id="PF25625"/>
    </source>
</evidence>
<dbReference type="GO" id="GO:0032418">
    <property type="term" value="P:lysosome localization"/>
    <property type="evidence" value="ECO:0007669"/>
    <property type="project" value="TreeGrafter"/>
</dbReference>
<dbReference type="PANTHER" id="PTHR46556">
    <property type="entry name" value="PLECKSTRIN HOMOLOGY DOMAIN-CONTAINING FAMILY M MEMBER 2"/>
    <property type="match status" value="1"/>
</dbReference>
<dbReference type="GO" id="GO:0010008">
    <property type="term" value="C:endosome membrane"/>
    <property type="evidence" value="ECO:0007669"/>
    <property type="project" value="TreeGrafter"/>
</dbReference>
<proteinExistence type="predicted"/>
<keyword evidence="3" id="KW-1185">Reference proteome</keyword>
<dbReference type="GO" id="GO:0007030">
    <property type="term" value="P:Golgi organization"/>
    <property type="evidence" value="ECO:0007669"/>
    <property type="project" value="TreeGrafter"/>
</dbReference>
<dbReference type="InterPro" id="IPR057714">
    <property type="entry name" value="PH_NISCH_C"/>
</dbReference>
<dbReference type="InterPro" id="IPR053015">
    <property type="entry name" value="PH_domain-containing_M2"/>
</dbReference>
<protein>
    <recommendedName>
        <fullName evidence="1">Nischarin C-terminal PH domain-containing protein</fullName>
    </recommendedName>
</protein>
<evidence type="ECO:0000313" key="2">
    <source>
        <dbReference type="EMBL" id="KAG8431187.1"/>
    </source>
</evidence>
<dbReference type="GO" id="GO:0019894">
    <property type="term" value="F:kinesin binding"/>
    <property type="evidence" value="ECO:0007669"/>
    <property type="project" value="TreeGrafter"/>
</dbReference>
<gene>
    <name evidence="2" type="ORF">GDO86_019290</name>
</gene>
<comment type="caution">
    <text evidence="2">The sequence shown here is derived from an EMBL/GenBank/DDBJ whole genome shotgun (WGS) entry which is preliminary data.</text>
</comment>
<dbReference type="PANTHER" id="PTHR46556:SF1">
    <property type="entry name" value="PLECKSTRIN HOMOLOGY DOMAIN-CONTAINING FAMILY M MEMBER 2"/>
    <property type="match status" value="1"/>
</dbReference>
<sequence length="291" mass="33346">MCQLGMRASYMYQWEQAQGTILLQSLCNDWYSLFPLFPGPSPDHIVTCLTRDSYSTHCFIQRLMSVLSLVARAPSPEPMETDFYSEFGKKHTGKVENYELIHSSRVKFVYPNEEEIGDLHFIVSEKLEPSSVSQSLNILLYVLGFNVSPGNGEETLLQPKTLILTSSDLFLFNEDYVSYPLPDFAKEPPKKDKYQLVDGRRIRDLDRILMGNQTYPQSLTLVFDDVGHQDFMHSVCVDHFGDTTQSNMEMNKEVQWNIFIPSADCCEKLISLLARQWETLCGRELPVELTG</sequence>
<evidence type="ECO:0000313" key="3">
    <source>
        <dbReference type="Proteomes" id="UP000812440"/>
    </source>
</evidence>
<accession>A0A8T2IHP1</accession>
<reference evidence="2" key="1">
    <citation type="thesis" date="2020" institute="ProQuest LLC" country="789 East Eisenhower Parkway, Ann Arbor, MI, USA">
        <title>Comparative Genomics and Chromosome Evolution.</title>
        <authorList>
            <person name="Mudd A.B."/>
        </authorList>
    </citation>
    <scope>NUCLEOTIDE SEQUENCE</scope>
    <source>
        <strain evidence="2">Female2</strain>
        <tissue evidence="2">Blood</tissue>
    </source>
</reference>
<dbReference type="GO" id="GO:0032880">
    <property type="term" value="P:regulation of protein localization"/>
    <property type="evidence" value="ECO:0007669"/>
    <property type="project" value="TreeGrafter"/>
</dbReference>
<feature type="domain" description="Nischarin C-terminal PH" evidence="1">
    <location>
        <begin position="138"/>
        <end position="287"/>
    </location>
</feature>
<dbReference type="Proteomes" id="UP000812440">
    <property type="component" value="Unassembled WGS sequence"/>
</dbReference>
<organism evidence="2 3">
    <name type="scientific">Hymenochirus boettgeri</name>
    <name type="common">Congo dwarf clawed frog</name>
    <dbReference type="NCBI Taxonomy" id="247094"/>
    <lineage>
        <taxon>Eukaryota</taxon>
        <taxon>Metazoa</taxon>
        <taxon>Chordata</taxon>
        <taxon>Craniata</taxon>
        <taxon>Vertebrata</taxon>
        <taxon>Euteleostomi</taxon>
        <taxon>Amphibia</taxon>
        <taxon>Batrachia</taxon>
        <taxon>Anura</taxon>
        <taxon>Pipoidea</taxon>
        <taxon>Pipidae</taxon>
        <taxon>Pipinae</taxon>
        <taxon>Hymenochirus</taxon>
    </lineage>
</organism>
<dbReference type="OrthoDB" id="430293at2759"/>
<name>A0A8T2IHP1_9PIPI</name>
<dbReference type="AlphaFoldDB" id="A0A8T2IHP1"/>
<dbReference type="Pfam" id="PF25625">
    <property type="entry name" value="PH_NISCH_C"/>
    <property type="match status" value="1"/>
</dbReference>
<dbReference type="EMBL" id="JAACNH010000311">
    <property type="protein sequence ID" value="KAG8431187.1"/>
    <property type="molecule type" value="Genomic_DNA"/>
</dbReference>